<proteinExistence type="predicted"/>
<protein>
    <submittedName>
        <fullName evidence="3">Putative integral membrane protein</fullName>
    </submittedName>
</protein>
<sequence length="226" mass="24843">MSPLLPSHLQALTYFPDRDEATGDLIQELARQEYARALPNPIVVFLKQVWGDFLQWVESLNALTPNLGWLVVLLALAIVITLIILFARPRLQRRARRAQTAGAAVDLDASLSAQDYRRRADRAFLAADYATAVLERFRALLARAEERTLLDPQPGRTASEVSTSLGLAFGEMASALHAAATLFNTVHYGHHEPTAEDVRWLAELEEQLSTATPGAAPTTPGLVVPR</sequence>
<gene>
    <name evidence="3" type="ORF">FM101_11675</name>
</gene>
<accession>A0A1R4GN28</accession>
<dbReference type="Pfam" id="PF13559">
    <property type="entry name" value="DUF4129"/>
    <property type="match status" value="1"/>
</dbReference>
<organism evidence="3 4">
    <name type="scientific">Arthrobacter rhombi</name>
    <dbReference type="NCBI Taxonomy" id="71253"/>
    <lineage>
        <taxon>Bacteria</taxon>
        <taxon>Bacillati</taxon>
        <taxon>Actinomycetota</taxon>
        <taxon>Actinomycetes</taxon>
        <taxon>Micrococcales</taxon>
        <taxon>Micrococcaceae</taxon>
        <taxon>Arthrobacter</taxon>
    </lineage>
</organism>
<evidence type="ECO:0000256" key="1">
    <source>
        <dbReference type="SAM" id="Phobius"/>
    </source>
</evidence>
<keyword evidence="4" id="KW-1185">Reference proteome</keyword>
<reference evidence="3 4" key="1">
    <citation type="submission" date="2017-02" db="EMBL/GenBank/DDBJ databases">
        <authorList>
            <person name="Peterson S.W."/>
        </authorList>
    </citation>
    <scope>NUCLEOTIDE SEQUENCE [LARGE SCALE GENOMIC DNA]</scope>
    <source>
        <strain evidence="3 4">B Ar 00.02</strain>
    </source>
</reference>
<evidence type="ECO:0000259" key="2">
    <source>
        <dbReference type="Pfam" id="PF13559"/>
    </source>
</evidence>
<dbReference type="EMBL" id="FUHW01000038">
    <property type="protein sequence ID" value="SJM69282.1"/>
    <property type="molecule type" value="Genomic_DNA"/>
</dbReference>
<dbReference type="RefSeq" id="WP_179204312.1">
    <property type="nucleotide sequence ID" value="NZ_FUHW01000038.1"/>
</dbReference>
<dbReference type="Proteomes" id="UP000195913">
    <property type="component" value="Unassembled WGS sequence"/>
</dbReference>
<keyword evidence="1" id="KW-0812">Transmembrane</keyword>
<evidence type="ECO:0000313" key="3">
    <source>
        <dbReference type="EMBL" id="SJM69282.1"/>
    </source>
</evidence>
<evidence type="ECO:0000313" key="4">
    <source>
        <dbReference type="Proteomes" id="UP000195913"/>
    </source>
</evidence>
<feature type="domain" description="Protein-glutamine gamma-glutamyltransferase-like C-terminal" evidence="2">
    <location>
        <begin position="136"/>
        <end position="201"/>
    </location>
</feature>
<dbReference type="InterPro" id="IPR025403">
    <property type="entry name" value="TgpA-like_C"/>
</dbReference>
<feature type="transmembrane region" description="Helical" evidence="1">
    <location>
        <begin position="67"/>
        <end position="87"/>
    </location>
</feature>
<dbReference type="AlphaFoldDB" id="A0A1R4GN28"/>
<keyword evidence="1" id="KW-0472">Membrane</keyword>
<name>A0A1R4GN28_9MICC</name>
<keyword evidence="1" id="KW-1133">Transmembrane helix</keyword>